<reference evidence="1 2" key="1">
    <citation type="submission" date="2005-07" db="EMBL/GenBank/DDBJ databases">
        <authorList>
            <person name="Mural R.J."/>
            <person name="Li P.W."/>
            <person name="Adams M.D."/>
            <person name="Amanatides P.G."/>
            <person name="Baden-Tillson H."/>
            <person name="Barnstead M."/>
            <person name="Chin S.H."/>
            <person name="Dew I."/>
            <person name="Evans C.A."/>
            <person name="Ferriera S."/>
            <person name="Flanigan M."/>
            <person name="Fosler C."/>
            <person name="Glodek A."/>
            <person name="Gu Z."/>
            <person name="Holt R.A."/>
            <person name="Jennings D."/>
            <person name="Kraft C.L."/>
            <person name="Lu F."/>
            <person name="Nguyen T."/>
            <person name="Nusskern D.R."/>
            <person name="Pfannkoch C.M."/>
            <person name="Sitter C."/>
            <person name="Sutton G.G."/>
            <person name="Venter J.C."/>
            <person name="Wang Z."/>
            <person name="Woodage T."/>
            <person name="Zheng X.H."/>
            <person name="Zhong F."/>
        </authorList>
    </citation>
    <scope>NUCLEOTIDE SEQUENCE [LARGE SCALE GENOMIC DNA]</scope>
    <source>
        <strain>BN</strain>
        <strain evidence="2">Sprague-Dawley</strain>
    </source>
</reference>
<name>A6K1F9_RAT</name>
<dbReference type="EMBL" id="CH474012">
    <property type="protein sequence ID" value="EDL89619.1"/>
    <property type="molecule type" value="Genomic_DNA"/>
</dbReference>
<evidence type="ECO:0000313" key="1">
    <source>
        <dbReference type="EMBL" id="EDL89619.1"/>
    </source>
</evidence>
<evidence type="ECO:0000313" key="2">
    <source>
        <dbReference type="Proteomes" id="UP000234681"/>
    </source>
</evidence>
<accession>A6K1F9</accession>
<sequence length="93" mass="9917">MGVGLGAHGQRARPLNPAFLQSNLGAQRGQGQVLAVLHHRHGRWHEHLGCEELGVSLEGPEDQMSCEECCPHPTCWGGGKGVGEAKGCFAECF</sequence>
<gene>
    <name evidence="1" type="ORF">rCG_42676</name>
</gene>
<dbReference type="AlphaFoldDB" id="A6K1F9"/>
<proteinExistence type="predicted"/>
<dbReference type="Proteomes" id="UP000234681">
    <property type="component" value="Chromosome 12"/>
</dbReference>
<organism evidence="1 2">
    <name type="scientific">Rattus norvegicus</name>
    <name type="common">Rat</name>
    <dbReference type="NCBI Taxonomy" id="10116"/>
    <lineage>
        <taxon>Eukaryota</taxon>
        <taxon>Metazoa</taxon>
        <taxon>Chordata</taxon>
        <taxon>Craniata</taxon>
        <taxon>Vertebrata</taxon>
        <taxon>Euteleostomi</taxon>
        <taxon>Mammalia</taxon>
        <taxon>Eutheria</taxon>
        <taxon>Euarchontoglires</taxon>
        <taxon>Glires</taxon>
        <taxon>Rodentia</taxon>
        <taxon>Myomorpha</taxon>
        <taxon>Muroidea</taxon>
        <taxon>Muridae</taxon>
        <taxon>Murinae</taxon>
        <taxon>Rattus</taxon>
    </lineage>
</organism>
<protein>
    <submittedName>
        <fullName evidence="1">RCG42676, isoform CRA_b</fullName>
    </submittedName>
</protein>